<proteinExistence type="predicted"/>
<evidence type="ECO:0000256" key="1">
    <source>
        <dbReference type="SAM" id="Phobius"/>
    </source>
</evidence>
<feature type="transmembrane region" description="Helical" evidence="1">
    <location>
        <begin position="12"/>
        <end position="35"/>
    </location>
</feature>
<name>A0A2S5SY18_9BURK</name>
<accession>A0A2S5SY18</accession>
<gene>
    <name evidence="2" type="ORF">C1704_01800</name>
</gene>
<evidence type="ECO:0008006" key="4">
    <source>
        <dbReference type="Google" id="ProtNLM"/>
    </source>
</evidence>
<dbReference type="AlphaFoldDB" id="A0A2S5SY18"/>
<dbReference type="OrthoDB" id="8563484at2"/>
<evidence type="ECO:0000313" key="3">
    <source>
        <dbReference type="Proteomes" id="UP000238605"/>
    </source>
</evidence>
<reference evidence="2 3" key="1">
    <citation type="submission" date="2018-02" db="EMBL/GenBank/DDBJ databases">
        <title>Reclassifiation of [Polyangium] brachysporum DSM 7029 as Guopingzhaonella breviflexa gen. nov., sp. nov., a member of the family Comamonadaceae.</title>
        <authorList>
            <person name="Tang B."/>
        </authorList>
    </citation>
    <scope>NUCLEOTIDE SEQUENCE [LARGE SCALE GENOMIC DNA]</scope>
    <source>
        <strain evidence="2 3">BCRC 80649</strain>
    </source>
</reference>
<comment type="caution">
    <text evidence="2">The sequence shown here is derived from an EMBL/GenBank/DDBJ whole genome shotgun (WGS) entry which is preliminary data.</text>
</comment>
<evidence type="ECO:0000313" key="2">
    <source>
        <dbReference type="EMBL" id="PPE67626.1"/>
    </source>
</evidence>
<dbReference type="EMBL" id="PSNX01000002">
    <property type="protein sequence ID" value="PPE67626.1"/>
    <property type="molecule type" value="Genomic_DNA"/>
</dbReference>
<dbReference type="Proteomes" id="UP000238605">
    <property type="component" value="Unassembled WGS sequence"/>
</dbReference>
<organism evidence="2 3">
    <name type="scientific">Caldimonas caldifontis</name>
    <dbReference type="NCBI Taxonomy" id="1452508"/>
    <lineage>
        <taxon>Bacteria</taxon>
        <taxon>Pseudomonadati</taxon>
        <taxon>Pseudomonadota</taxon>
        <taxon>Betaproteobacteria</taxon>
        <taxon>Burkholderiales</taxon>
        <taxon>Sphaerotilaceae</taxon>
        <taxon>Caldimonas</taxon>
    </lineage>
</organism>
<feature type="transmembrane region" description="Helical" evidence="1">
    <location>
        <begin position="78"/>
        <end position="98"/>
    </location>
</feature>
<keyword evidence="3" id="KW-1185">Reference proteome</keyword>
<keyword evidence="1" id="KW-0472">Membrane</keyword>
<keyword evidence="1" id="KW-0812">Transmembrane</keyword>
<sequence>MRVSASCHPSMLLFVTIVQTVSAIALLSLIGQWLLGLLAGAGRDSNLFYQLLGILTKPFVRLTRLITPRVVIDRHIPLATFLLLVAAYVASTLTRIAICIEIGVHLCR</sequence>
<protein>
    <recommendedName>
        <fullName evidence="4">YggT family protein</fullName>
    </recommendedName>
</protein>
<keyword evidence="1" id="KW-1133">Transmembrane helix</keyword>